<accession>A0ABQ2YMA7</accession>
<evidence type="ECO:0000313" key="2">
    <source>
        <dbReference type="EMBL" id="GGX86107.1"/>
    </source>
</evidence>
<protein>
    <recommendedName>
        <fullName evidence="4">DUF2244 domain-containing protein</fullName>
    </recommendedName>
</protein>
<name>A0ABQ2YMA7_9NEIS</name>
<gene>
    <name evidence="2" type="ORF">GCM10011290_12390</name>
</gene>
<proteinExistence type="predicted"/>
<evidence type="ECO:0000256" key="1">
    <source>
        <dbReference type="SAM" id="Phobius"/>
    </source>
</evidence>
<evidence type="ECO:0000313" key="3">
    <source>
        <dbReference type="Proteomes" id="UP000600877"/>
    </source>
</evidence>
<dbReference type="EMBL" id="BMYW01000003">
    <property type="protein sequence ID" value="GGX86107.1"/>
    <property type="molecule type" value="Genomic_DNA"/>
</dbReference>
<keyword evidence="3" id="KW-1185">Reference proteome</keyword>
<comment type="caution">
    <text evidence="2">The sequence shown here is derived from an EMBL/GenBank/DDBJ whole genome shotgun (WGS) entry which is preliminary data.</text>
</comment>
<sequence>MIRSLFDSRRKRGFFALQLLCSLLFQQSTWLWTVFSWPVLMGMLLSSLIYALVMQGFFAGALHRHTVVREQQTLTLPMALPLVRERVWQELQARYGRRARVQDECHFEVRTAWSVKSWGERLSVELAEAGGEATRVHLGSQPRFRLTLMDWGKNRDNVDDLLRALAQRGQSGW</sequence>
<feature type="transmembrane region" description="Helical" evidence="1">
    <location>
        <begin position="41"/>
        <end position="62"/>
    </location>
</feature>
<keyword evidence="1" id="KW-1133">Transmembrane helix</keyword>
<reference evidence="3" key="1">
    <citation type="journal article" date="2019" name="Int. J. Syst. Evol. Microbiol.">
        <title>The Global Catalogue of Microorganisms (GCM) 10K type strain sequencing project: providing services to taxonomists for standard genome sequencing and annotation.</title>
        <authorList>
            <consortium name="The Broad Institute Genomics Platform"/>
            <consortium name="The Broad Institute Genome Sequencing Center for Infectious Disease"/>
            <person name="Wu L."/>
            <person name="Ma J."/>
        </authorList>
    </citation>
    <scope>NUCLEOTIDE SEQUENCE [LARGE SCALE GENOMIC DNA]</scope>
    <source>
        <strain evidence="3">KCTC 32041</strain>
    </source>
</reference>
<evidence type="ECO:0008006" key="4">
    <source>
        <dbReference type="Google" id="ProtNLM"/>
    </source>
</evidence>
<dbReference type="Proteomes" id="UP000600877">
    <property type="component" value="Unassembled WGS sequence"/>
</dbReference>
<dbReference type="RefSeq" id="WP_189373271.1">
    <property type="nucleotide sequence ID" value="NZ_BMYW01000003.1"/>
</dbReference>
<keyword evidence="1" id="KW-0472">Membrane</keyword>
<keyword evidence="1" id="KW-0812">Transmembrane</keyword>
<organism evidence="2 3">
    <name type="scientific">Vogesella alkaliphila</name>
    <dbReference type="NCBI Taxonomy" id="1193621"/>
    <lineage>
        <taxon>Bacteria</taxon>
        <taxon>Pseudomonadati</taxon>
        <taxon>Pseudomonadota</taxon>
        <taxon>Betaproteobacteria</taxon>
        <taxon>Neisseriales</taxon>
        <taxon>Chromobacteriaceae</taxon>
        <taxon>Vogesella</taxon>
    </lineage>
</organism>